<feature type="transmembrane region" description="Helical" evidence="2">
    <location>
        <begin position="76"/>
        <end position="94"/>
    </location>
</feature>
<feature type="region of interest" description="Disordered" evidence="1">
    <location>
        <begin position="103"/>
        <end position="130"/>
    </location>
</feature>
<dbReference type="RefSeq" id="WP_003613558.1">
    <property type="nucleotide sequence ID" value="NZ_ADVE02000001.1"/>
</dbReference>
<keyword evidence="2" id="KW-1133">Transmembrane helix</keyword>
<evidence type="ECO:0000256" key="2">
    <source>
        <dbReference type="SAM" id="Phobius"/>
    </source>
</evidence>
<protein>
    <submittedName>
        <fullName evidence="3">Uncharacterized protein</fullName>
    </submittedName>
</protein>
<feature type="transmembrane region" description="Helical" evidence="2">
    <location>
        <begin position="44"/>
        <end position="64"/>
    </location>
</feature>
<keyword evidence="2" id="KW-0472">Membrane</keyword>
<evidence type="ECO:0000313" key="3">
    <source>
        <dbReference type="EMBL" id="ATQ68224.1"/>
    </source>
</evidence>
<keyword evidence="4" id="KW-1185">Reference proteome</keyword>
<dbReference type="KEGG" id="mtw:CQW49_10335"/>
<evidence type="ECO:0000256" key="1">
    <source>
        <dbReference type="SAM" id="MobiDB-lite"/>
    </source>
</evidence>
<keyword evidence="2" id="KW-0812">Transmembrane</keyword>
<dbReference type="STRING" id="595536.GCA_000178815_03095"/>
<sequence length="130" mass="14512">MLKILRLLALFLESILQQFINGIGIVGLMAALAAGFLRAPWWSVLVLTFGFGVGVDLFFEGQIAISDKSASASERLIWLLLIYFFISVIGYLAGRLGRRHMERRGRAAPHLQVKSPRKAQSKDSARRNPE</sequence>
<accession>A0A2D2CZW2</accession>
<feature type="compositionally biased region" description="Basic and acidic residues" evidence="1">
    <location>
        <begin position="120"/>
        <end position="130"/>
    </location>
</feature>
<name>A0A2D2CZW2_METT3</name>
<proteinExistence type="predicted"/>
<gene>
    <name evidence="3" type="ORF">CQW49_10335</name>
</gene>
<dbReference type="AlphaFoldDB" id="A0A2D2CZW2"/>
<evidence type="ECO:0000313" key="4">
    <source>
        <dbReference type="Proteomes" id="UP000230709"/>
    </source>
</evidence>
<dbReference type="EMBL" id="CP023737">
    <property type="protein sequence ID" value="ATQ68224.1"/>
    <property type="molecule type" value="Genomic_DNA"/>
</dbReference>
<organism evidence="3 4">
    <name type="scientific">Methylosinus trichosporium (strain ATCC 35070 / NCIMB 11131 / UNIQEM 75 / OB3b)</name>
    <dbReference type="NCBI Taxonomy" id="595536"/>
    <lineage>
        <taxon>Bacteria</taxon>
        <taxon>Pseudomonadati</taxon>
        <taxon>Pseudomonadota</taxon>
        <taxon>Alphaproteobacteria</taxon>
        <taxon>Hyphomicrobiales</taxon>
        <taxon>Methylocystaceae</taxon>
        <taxon>Methylosinus</taxon>
    </lineage>
</organism>
<reference evidence="4" key="1">
    <citation type="submission" date="2017-10" db="EMBL/GenBank/DDBJ databases">
        <title>Completed PacBio SMRT sequence of Methylosinus trichosporium OB3b reveals presence of a third large plasmid.</title>
        <authorList>
            <person name="Charles T.C."/>
            <person name="Lynch M.D.J."/>
            <person name="Heil J.R."/>
            <person name="Cheng J."/>
        </authorList>
    </citation>
    <scope>NUCLEOTIDE SEQUENCE [LARGE SCALE GENOMIC DNA]</scope>
    <source>
        <strain evidence="4">OB3b</strain>
    </source>
</reference>
<feature type="transmembrane region" description="Helical" evidence="2">
    <location>
        <begin position="15"/>
        <end position="37"/>
    </location>
</feature>
<dbReference type="Proteomes" id="UP000230709">
    <property type="component" value="Chromosome"/>
</dbReference>